<dbReference type="PANTHER" id="PTHR22916:SF3">
    <property type="entry name" value="UDP-GLCNAC:BETAGAL BETA-1,3-N-ACETYLGLUCOSAMINYLTRANSFERASE-LIKE PROTEIN 1"/>
    <property type="match status" value="1"/>
</dbReference>
<accession>A0A1M5Z1E9</accession>
<protein>
    <submittedName>
        <fullName evidence="2">Glycosyltransferase involved in cell wall biosynthesis</fullName>
    </submittedName>
    <submittedName>
        <fullName evidence="3">Glycosyltransferase involved in cell wall bisynthesis</fullName>
    </submittedName>
</protein>
<dbReference type="SUPFAM" id="SSF53448">
    <property type="entry name" value="Nucleotide-diphospho-sugar transferases"/>
    <property type="match status" value="1"/>
</dbReference>
<reference evidence="3" key="1">
    <citation type="submission" date="2016-11" db="EMBL/GenBank/DDBJ databases">
        <authorList>
            <person name="Jaros S."/>
            <person name="Januszkiewicz K."/>
            <person name="Wedrychowicz H."/>
        </authorList>
    </citation>
    <scope>NUCLEOTIDE SEQUENCE [LARGE SCALE GENOMIC DNA]</scope>
    <source>
        <strain evidence="3">DSM 19859</strain>
    </source>
</reference>
<sequence>MHDQPLVSIIIPTYNRAHLIGETLDSVLAQTYTNWEGIVVDDGSTDATDKVLAEYVAKDSRFQYHHRPKERPKGANACRNYGFELSRGEFVNWFDDDDIMLKHFLQTKISHIDQKEVLHICGGYQGTKDLKDLSVFQCKSESLYKDYVLWNIQIFTPSVLFRRSFLENKNLFNTELHKAQEAEFLSRIFFTLPRRYYSITQEPLFIYRQHEHSKSQINRLEYNKKFKYSEAFFAVANISRAKRIRDVDLIEYFGNFLINACFRALEKSDKKTYYYIKWNIFFLLQPYSTKKAIEFFGTVELLDIYFKSSYRLEKRWRQFNWKSLVS</sequence>
<dbReference type="OrthoDB" id="597270at2"/>
<keyword evidence="3" id="KW-0808">Transferase</keyword>
<dbReference type="RefSeq" id="WP_072983618.1">
    <property type="nucleotide sequence ID" value="NZ_FQXT01000004.1"/>
</dbReference>
<reference evidence="2 5" key="3">
    <citation type="submission" date="2018-07" db="EMBL/GenBank/DDBJ databases">
        <title>Leeuwenhoekiella genomics.</title>
        <authorList>
            <person name="Tahon G."/>
            <person name="Willems A."/>
        </authorList>
    </citation>
    <scope>NUCLEOTIDE SEQUENCE [LARGE SCALE GENOMIC DNA]</scope>
    <source>
        <strain evidence="2 5">LMG 24856</strain>
    </source>
</reference>
<gene>
    <name evidence="2" type="ORF">DSM01_1847</name>
    <name evidence="3" type="ORF">SAMN04487999_2570</name>
</gene>
<evidence type="ECO:0000313" key="4">
    <source>
        <dbReference type="Proteomes" id="UP000184240"/>
    </source>
</evidence>
<evidence type="ECO:0000313" key="5">
    <source>
        <dbReference type="Proteomes" id="UP000290037"/>
    </source>
</evidence>
<dbReference type="PANTHER" id="PTHR22916">
    <property type="entry name" value="GLYCOSYLTRANSFERASE"/>
    <property type="match status" value="1"/>
</dbReference>
<evidence type="ECO:0000313" key="3">
    <source>
        <dbReference type="EMBL" id="SHI17713.1"/>
    </source>
</evidence>
<dbReference type="CDD" id="cd00761">
    <property type="entry name" value="Glyco_tranf_GTA_type"/>
    <property type="match status" value="1"/>
</dbReference>
<organism evidence="3 4">
    <name type="scientific">Leeuwenhoekiella palythoae</name>
    <dbReference type="NCBI Taxonomy" id="573501"/>
    <lineage>
        <taxon>Bacteria</taxon>
        <taxon>Pseudomonadati</taxon>
        <taxon>Bacteroidota</taxon>
        <taxon>Flavobacteriia</taxon>
        <taxon>Flavobacteriales</taxon>
        <taxon>Flavobacteriaceae</taxon>
        <taxon>Leeuwenhoekiella</taxon>
    </lineage>
</organism>
<dbReference type="Proteomes" id="UP000184240">
    <property type="component" value="Unassembled WGS sequence"/>
</dbReference>
<dbReference type="InterPro" id="IPR029044">
    <property type="entry name" value="Nucleotide-diphossugar_trans"/>
</dbReference>
<keyword evidence="5" id="KW-1185">Reference proteome</keyword>
<evidence type="ECO:0000313" key="2">
    <source>
        <dbReference type="EMBL" id="RXG29745.1"/>
    </source>
</evidence>
<dbReference type="AlphaFoldDB" id="A0A1M5Z1E9"/>
<dbReference type="InterPro" id="IPR001173">
    <property type="entry name" value="Glyco_trans_2-like"/>
</dbReference>
<proteinExistence type="predicted"/>
<feature type="domain" description="Glycosyltransferase 2-like" evidence="1">
    <location>
        <begin position="8"/>
        <end position="129"/>
    </location>
</feature>
<dbReference type="EMBL" id="FQXT01000004">
    <property type="protein sequence ID" value="SHI17713.1"/>
    <property type="molecule type" value="Genomic_DNA"/>
</dbReference>
<reference evidence="4" key="2">
    <citation type="submission" date="2016-11" db="EMBL/GenBank/DDBJ databases">
        <authorList>
            <person name="Varghese N."/>
            <person name="Submissions S."/>
        </authorList>
    </citation>
    <scope>NUCLEOTIDE SEQUENCE [LARGE SCALE GENOMIC DNA]</scope>
    <source>
        <strain evidence="4">DSM 19859</strain>
    </source>
</reference>
<name>A0A1M5Z1E9_9FLAO</name>
<dbReference type="Proteomes" id="UP000290037">
    <property type="component" value="Unassembled WGS sequence"/>
</dbReference>
<dbReference type="STRING" id="573501.SAMN04487999_2570"/>
<evidence type="ECO:0000259" key="1">
    <source>
        <dbReference type="Pfam" id="PF00535"/>
    </source>
</evidence>
<dbReference type="EMBL" id="QOVN01000003">
    <property type="protein sequence ID" value="RXG29745.1"/>
    <property type="molecule type" value="Genomic_DNA"/>
</dbReference>
<dbReference type="Pfam" id="PF00535">
    <property type="entry name" value="Glycos_transf_2"/>
    <property type="match status" value="1"/>
</dbReference>
<dbReference type="GO" id="GO:0016758">
    <property type="term" value="F:hexosyltransferase activity"/>
    <property type="evidence" value="ECO:0007669"/>
    <property type="project" value="UniProtKB-ARBA"/>
</dbReference>
<dbReference type="Gene3D" id="3.90.550.10">
    <property type="entry name" value="Spore Coat Polysaccharide Biosynthesis Protein SpsA, Chain A"/>
    <property type="match status" value="1"/>
</dbReference>